<dbReference type="InterPro" id="IPR035926">
    <property type="entry name" value="NusB-like_sf"/>
</dbReference>
<dbReference type="SUPFAM" id="SSF48013">
    <property type="entry name" value="NusB-like"/>
    <property type="match status" value="1"/>
</dbReference>
<keyword evidence="3 6" id="KW-0694">RNA-binding</keyword>
<comment type="caution">
    <text evidence="8">The sequence shown here is derived from an EMBL/GenBank/DDBJ whole genome shotgun (WGS) entry which is preliminary data.</text>
</comment>
<accession>A0A7C8FL57</accession>
<keyword evidence="4 6" id="KW-0805">Transcription regulation</keyword>
<feature type="domain" description="NusB/RsmB/TIM44" evidence="7">
    <location>
        <begin position="24"/>
        <end position="171"/>
    </location>
</feature>
<dbReference type="GO" id="GO:0006353">
    <property type="term" value="P:DNA-templated transcription termination"/>
    <property type="evidence" value="ECO:0007669"/>
    <property type="project" value="UniProtKB-UniRule"/>
</dbReference>
<sequence length="174" mass="19109">MPIVEPTPRAPKDDSRPFSGRTLARQRAVDVLYAADLRGQRIPDAVDAWLENARHNLEGNLPQSEPELARQARAQAELDSLDSFQYARTIALGVAEHQASIDELIDAYARDWTLARMPKVDLAILRVATWELLYNDEVPTAVAIAEAGKLAQVLSTDSSPRFVSGVLHGIAENA</sequence>
<keyword evidence="9" id="KW-1185">Reference proteome</keyword>
<dbReference type="PANTHER" id="PTHR11078">
    <property type="entry name" value="N UTILIZATION SUBSTANCE PROTEIN B-RELATED"/>
    <property type="match status" value="1"/>
</dbReference>
<name>A0A7C8FL57_9MICO</name>
<proteinExistence type="inferred from homology"/>
<evidence type="ECO:0000256" key="6">
    <source>
        <dbReference type="HAMAP-Rule" id="MF_00073"/>
    </source>
</evidence>
<protein>
    <recommendedName>
        <fullName evidence="6">Transcription antitermination protein NusB</fullName>
    </recommendedName>
    <alternativeName>
        <fullName evidence="6">Antitermination factor NusB</fullName>
    </alternativeName>
</protein>
<dbReference type="InterPro" id="IPR011605">
    <property type="entry name" value="NusB_fam"/>
</dbReference>
<evidence type="ECO:0000256" key="1">
    <source>
        <dbReference type="ARBA" id="ARBA00005952"/>
    </source>
</evidence>
<keyword evidence="5 6" id="KW-0804">Transcription</keyword>
<dbReference type="GO" id="GO:0003723">
    <property type="term" value="F:RNA binding"/>
    <property type="evidence" value="ECO:0007669"/>
    <property type="project" value="UniProtKB-UniRule"/>
</dbReference>
<dbReference type="PANTHER" id="PTHR11078:SF3">
    <property type="entry name" value="ANTITERMINATION NUSB DOMAIN-CONTAINING PROTEIN"/>
    <property type="match status" value="1"/>
</dbReference>
<evidence type="ECO:0000256" key="5">
    <source>
        <dbReference type="ARBA" id="ARBA00023163"/>
    </source>
</evidence>
<dbReference type="RefSeq" id="WP_158035865.1">
    <property type="nucleotide sequence ID" value="NZ_BAAAZV010000003.1"/>
</dbReference>
<dbReference type="AlphaFoldDB" id="A0A7C8FL57"/>
<dbReference type="InterPro" id="IPR006027">
    <property type="entry name" value="NusB_RsmB_TIM44"/>
</dbReference>
<dbReference type="GO" id="GO:0031564">
    <property type="term" value="P:transcription antitermination"/>
    <property type="evidence" value="ECO:0007669"/>
    <property type="project" value="UniProtKB-KW"/>
</dbReference>
<comment type="function">
    <text evidence="6">Involved in transcription antitermination. Required for transcription of ribosomal RNA (rRNA) genes. Binds specifically to the boxA antiterminator sequence of the ribosomal RNA (rrn) operons.</text>
</comment>
<evidence type="ECO:0000313" key="9">
    <source>
        <dbReference type="Proteomes" id="UP000481339"/>
    </source>
</evidence>
<evidence type="ECO:0000256" key="3">
    <source>
        <dbReference type="ARBA" id="ARBA00022884"/>
    </source>
</evidence>
<dbReference type="OrthoDB" id="3528057at2"/>
<dbReference type="EMBL" id="WBKA01000002">
    <property type="protein sequence ID" value="KAB1632943.1"/>
    <property type="molecule type" value="Genomic_DNA"/>
</dbReference>
<dbReference type="Gene3D" id="1.10.940.10">
    <property type="entry name" value="NusB-like"/>
    <property type="match status" value="1"/>
</dbReference>
<organism evidence="8 9">
    <name type="scientific">Pseudoclavibacter caeni</name>
    <dbReference type="NCBI Taxonomy" id="908846"/>
    <lineage>
        <taxon>Bacteria</taxon>
        <taxon>Bacillati</taxon>
        <taxon>Actinomycetota</taxon>
        <taxon>Actinomycetes</taxon>
        <taxon>Micrococcales</taxon>
        <taxon>Microbacteriaceae</taxon>
        <taxon>Pseudoclavibacter</taxon>
    </lineage>
</organism>
<keyword evidence="2 6" id="KW-0889">Transcription antitermination</keyword>
<evidence type="ECO:0000259" key="7">
    <source>
        <dbReference type="Pfam" id="PF01029"/>
    </source>
</evidence>
<evidence type="ECO:0000256" key="2">
    <source>
        <dbReference type="ARBA" id="ARBA00022814"/>
    </source>
</evidence>
<reference evidence="8 9" key="1">
    <citation type="submission" date="2019-09" db="EMBL/GenBank/DDBJ databases">
        <title>Phylogeny of genus Pseudoclavibacter and closely related genus.</title>
        <authorList>
            <person name="Li Y."/>
        </authorList>
    </citation>
    <scope>NUCLEOTIDE SEQUENCE [LARGE SCALE GENOMIC DNA]</scope>
    <source>
        <strain evidence="8 9">JCM 16921</strain>
    </source>
</reference>
<dbReference type="Proteomes" id="UP000481339">
    <property type="component" value="Unassembled WGS sequence"/>
</dbReference>
<evidence type="ECO:0000313" key="8">
    <source>
        <dbReference type="EMBL" id="KAB1632943.1"/>
    </source>
</evidence>
<gene>
    <name evidence="6 8" type="primary">nusB</name>
    <name evidence="8" type="ORF">F8O02_03550</name>
</gene>
<evidence type="ECO:0000256" key="4">
    <source>
        <dbReference type="ARBA" id="ARBA00023015"/>
    </source>
</evidence>
<dbReference type="Pfam" id="PF01029">
    <property type="entry name" value="NusB"/>
    <property type="match status" value="1"/>
</dbReference>
<dbReference type="NCBIfam" id="TIGR01951">
    <property type="entry name" value="nusB"/>
    <property type="match status" value="1"/>
</dbReference>
<comment type="similarity">
    <text evidence="1 6">Belongs to the NusB family.</text>
</comment>
<dbReference type="GO" id="GO:0005829">
    <property type="term" value="C:cytosol"/>
    <property type="evidence" value="ECO:0007669"/>
    <property type="project" value="TreeGrafter"/>
</dbReference>
<dbReference type="HAMAP" id="MF_00073">
    <property type="entry name" value="NusB"/>
    <property type="match status" value="1"/>
</dbReference>